<keyword evidence="1" id="KW-0732">Signal</keyword>
<proteinExistence type="predicted"/>
<evidence type="ECO:0008006" key="3">
    <source>
        <dbReference type="Google" id="ProtNLM"/>
    </source>
</evidence>
<evidence type="ECO:0000313" key="2">
    <source>
        <dbReference type="EMBL" id="CEK78108.1"/>
    </source>
</evidence>
<feature type="chain" id="PRO_5002111189" description="Secreted protein" evidence="1">
    <location>
        <begin position="21"/>
        <end position="95"/>
    </location>
</feature>
<feature type="signal peptide" evidence="1">
    <location>
        <begin position="1"/>
        <end position="20"/>
    </location>
</feature>
<sequence length="95" mass="11152">MSRRKMKISMLHCTVMFCSCSMLQFEETQPSLQTEGDTAPSQQLALVIVDKPGCKLPQQPTYRLNSEWFPPLWFDKFHISIFGLRNVLRRQWTES</sequence>
<evidence type="ECO:0000256" key="1">
    <source>
        <dbReference type="SAM" id="SignalP"/>
    </source>
</evidence>
<reference evidence="2" key="1">
    <citation type="submission" date="2014-12" db="EMBL/GenBank/DDBJ databases">
        <title>Insight into the proteome of Arion vulgaris.</title>
        <authorList>
            <person name="Aradska J."/>
            <person name="Bulat T."/>
            <person name="Smidak R."/>
            <person name="Sarate P."/>
            <person name="Gangsoo J."/>
            <person name="Sialana F."/>
            <person name="Bilban M."/>
            <person name="Lubec G."/>
        </authorList>
    </citation>
    <scope>NUCLEOTIDE SEQUENCE</scope>
    <source>
        <tissue evidence="2">Skin</tissue>
    </source>
</reference>
<accession>A0A0B7ABH1</accession>
<organism evidence="2">
    <name type="scientific">Arion vulgaris</name>
    <dbReference type="NCBI Taxonomy" id="1028688"/>
    <lineage>
        <taxon>Eukaryota</taxon>
        <taxon>Metazoa</taxon>
        <taxon>Spiralia</taxon>
        <taxon>Lophotrochozoa</taxon>
        <taxon>Mollusca</taxon>
        <taxon>Gastropoda</taxon>
        <taxon>Heterobranchia</taxon>
        <taxon>Euthyneura</taxon>
        <taxon>Panpulmonata</taxon>
        <taxon>Eupulmonata</taxon>
        <taxon>Stylommatophora</taxon>
        <taxon>Helicina</taxon>
        <taxon>Arionoidea</taxon>
        <taxon>Arionidae</taxon>
        <taxon>Arion</taxon>
    </lineage>
</organism>
<dbReference type="AlphaFoldDB" id="A0A0B7ABH1"/>
<feature type="non-terminal residue" evidence="2">
    <location>
        <position position="95"/>
    </location>
</feature>
<name>A0A0B7ABH1_9EUPU</name>
<dbReference type="PROSITE" id="PS51257">
    <property type="entry name" value="PROKAR_LIPOPROTEIN"/>
    <property type="match status" value="1"/>
</dbReference>
<dbReference type="EMBL" id="HACG01031243">
    <property type="protein sequence ID" value="CEK78108.1"/>
    <property type="molecule type" value="Transcribed_RNA"/>
</dbReference>
<gene>
    <name evidence="2" type="primary">ORF108315</name>
</gene>
<protein>
    <recommendedName>
        <fullName evidence="3">Secreted protein</fullName>
    </recommendedName>
</protein>